<keyword evidence="4" id="KW-1185">Reference proteome</keyword>
<sequence length="334" mass="36619">MTTAWGQLTLRAQAALDRLAWGLGDLRRVLVERGAWPARRHSAVAADGGLWCVTGSQLRKRGDKRRADCLLIPESDCLWGSLQLPALPRRALDGAVEEALWRVSPLPPEQIVAAWRAELQAPGEWAVHWGLCRRSAQDQWLAHSGLPADTPVYLVHQEQALPVRGPAWRRQAQRQRRVDCAALGLALLLLLALALPAFMPLILKHQAVVRAKRHVGALEQRTAALRQELDELRRQAALAQELRKNLGTDLPLASVIDALSEAIPADAWLDRVEISGNAIRIVGLTGDAGALIAQLGRQSAFSDVHATAATVRDATVNKERFIFELRWRGAGAAP</sequence>
<dbReference type="Proteomes" id="UP001208935">
    <property type="component" value="Unassembled WGS sequence"/>
</dbReference>
<accession>A0ABT3KT83</accession>
<keyword evidence="2" id="KW-0472">Membrane</keyword>
<dbReference type="PANTHER" id="PTHR40278:SF1">
    <property type="entry name" value="DNA UTILIZATION PROTEIN HOFN"/>
    <property type="match status" value="1"/>
</dbReference>
<comment type="caution">
    <text evidence="3">The sequence shown here is derived from an EMBL/GenBank/DDBJ whole genome shotgun (WGS) entry which is preliminary data.</text>
</comment>
<gene>
    <name evidence="3" type="ORF">D5039_10335</name>
</gene>
<dbReference type="Pfam" id="PF05137">
    <property type="entry name" value="PilN"/>
    <property type="match status" value="1"/>
</dbReference>
<organism evidence="3 4">
    <name type="scientific">Verminephrobacter aporrectodeae subsp. tuberculatae</name>
    <dbReference type="NCBI Taxonomy" id="1110392"/>
    <lineage>
        <taxon>Bacteria</taxon>
        <taxon>Pseudomonadati</taxon>
        <taxon>Pseudomonadota</taxon>
        <taxon>Betaproteobacteria</taxon>
        <taxon>Burkholderiales</taxon>
        <taxon>Comamonadaceae</taxon>
        <taxon>Verminephrobacter</taxon>
    </lineage>
</organism>
<keyword evidence="1" id="KW-0175">Coiled coil</keyword>
<dbReference type="EMBL" id="QZCW01000002">
    <property type="protein sequence ID" value="MCW5321533.1"/>
    <property type="molecule type" value="Genomic_DNA"/>
</dbReference>
<feature type="coiled-coil region" evidence="1">
    <location>
        <begin position="215"/>
        <end position="249"/>
    </location>
</feature>
<dbReference type="PANTHER" id="PTHR40278">
    <property type="entry name" value="DNA UTILIZATION PROTEIN HOFN"/>
    <property type="match status" value="1"/>
</dbReference>
<dbReference type="InterPro" id="IPR052534">
    <property type="entry name" value="Extracell_DNA_Util/SecSys_Comp"/>
</dbReference>
<keyword evidence="2" id="KW-1133">Transmembrane helix</keyword>
<reference evidence="4" key="1">
    <citation type="submission" date="2023-07" db="EMBL/GenBank/DDBJ databases">
        <title>Verminephrobacter genomes.</title>
        <authorList>
            <person name="Lund M.B."/>
        </authorList>
    </citation>
    <scope>NUCLEOTIDE SEQUENCE [LARGE SCALE GENOMIC DNA]</scope>
    <source>
        <strain evidence="4">AtM5-05</strain>
    </source>
</reference>
<keyword evidence="2" id="KW-0812">Transmembrane</keyword>
<evidence type="ECO:0000256" key="1">
    <source>
        <dbReference type="SAM" id="Coils"/>
    </source>
</evidence>
<dbReference type="InterPro" id="IPR007813">
    <property type="entry name" value="PilN"/>
</dbReference>
<name>A0ABT3KT83_9BURK</name>
<proteinExistence type="predicted"/>
<feature type="transmembrane region" description="Helical" evidence="2">
    <location>
        <begin position="181"/>
        <end position="203"/>
    </location>
</feature>
<protein>
    <submittedName>
        <fullName evidence="3">Fimbrial protein</fullName>
    </submittedName>
</protein>
<evidence type="ECO:0000313" key="4">
    <source>
        <dbReference type="Proteomes" id="UP001208935"/>
    </source>
</evidence>
<dbReference type="RefSeq" id="WP_265282176.1">
    <property type="nucleotide sequence ID" value="NZ_QZCW01000002.1"/>
</dbReference>
<evidence type="ECO:0000313" key="3">
    <source>
        <dbReference type="EMBL" id="MCW5321533.1"/>
    </source>
</evidence>
<evidence type="ECO:0000256" key="2">
    <source>
        <dbReference type="SAM" id="Phobius"/>
    </source>
</evidence>